<evidence type="ECO:0000313" key="2">
    <source>
        <dbReference type="Proteomes" id="UP001209682"/>
    </source>
</evidence>
<organism evidence="1 2">
    <name type="scientific">Acinetobacter entericus</name>
    <dbReference type="NCBI Taxonomy" id="2989714"/>
    <lineage>
        <taxon>Bacteria</taxon>
        <taxon>Pseudomonadati</taxon>
        <taxon>Pseudomonadota</taxon>
        <taxon>Gammaproteobacteria</taxon>
        <taxon>Moraxellales</taxon>
        <taxon>Moraxellaceae</taxon>
        <taxon>Acinetobacter</taxon>
    </lineage>
</organism>
<protein>
    <recommendedName>
        <fullName evidence="3">Transposase</fullName>
    </recommendedName>
</protein>
<dbReference type="RefSeq" id="WP_228257651.1">
    <property type="nucleotide sequence ID" value="NZ_JAPEQW010000023.1"/>
</dbReference>
<evidence type="ECO:0000313" key="1">
    <source>
        <dbReference type="EMBL" id="MCW8040507.1"/>
    </source>
</evidence>
<proteinExistence type="predicted"/>
<dbReference type="Proteomes" id="UP001209682">
    <property type="component" value="Unassembled WGS sequence"/>
</dbReference>
<reference evidence="1 2" key="1">
    <citation type="submission" date="2022-11" db="EMBL/GenBank/DDBJ databases">
        <title>Acinetobacter entericus sp. nov., isolated from the gut of the plastic-eating larvae of the Coleoptera insect Zophobas atratus.</title>
        <authorList>
            <person name="Dong X."/>
            <person name="Yang Y."/>
        </authorList>
    </citation>
    <scope>NUCLEOTIDE SEQUENCE [LARGE SCALE GENOMIC DNA]</scope>
    <source>
        <strain evidence="1 2">BIT-DXN8</strain>
    </source>
</reference>
<gene>
    <name evidence="1" type="ORF">OKC24_15320</name>
</gene>
<comment type="caution">
    <text evidence="1">The sequence shown here is derived from an EMBL/GenBank/DDBJ whole genome shotgun (WGS) entry which is preliminary data.</text>
</comment>
<accession>A0ABT3NLR5</accession>
<evidence type="ECO:0008006" key="3">
    <source>
        <dbReference type="Google" id="ProtNLM"/>
    </source>
</evidence>
<name>A0ABT3NLR5_9GAMM</name>
<keyword evidence="2" id="KW-1185">Reference proteome</keyword>
<dbReference type="EMBL" id="JAPEQW010000023">
    <property type="protein sequence ID" value="MCW8040507.1"/>
    <property type="molecule type" value="Genomic_DNA"/>
</dbReference>
<sequence length="66" mass="7765">MTAGNTHQRKPFERIEILMDNAKYSRHLRIDEGLLKKGAGGRACFEFYDRKLNPHMQDSIVIKWCE</sequence>